<protein>
    <recommendedName>
        <fullName evidence="4">DUF3098 domain-containing protein</fullName>
    </recommendedName>
</protein>
<evidence type="ECO:0000313" key="3">
    <source>
        <dbReference type="Proteomes" id="UP001501523"/>
    </source>
</evidence>
<gene>
    <name evidence="2" type="ORF">GCM10009105_37300</name>
</gene>
<sequence>MFFNRMPKVAIVGGTHFTTEGPRMSKKSMSGLLGIIVGGGWLAMNFKHFGEQGFVAIGMPLIILALGVVYFVRGRSE</sequence>
<dbReference type="Proteomes" id="UP001501523">
    <property type="component" value="Unassembled WGS sequence"/>
</dbReference>
<reference evidence="2 3" key="1">
    <citation type="journal article" date="2019" name="Int. J. Syst. Evol. Microbiol.">
        <title>The Global Catalogue of Microorganisms (GCM) 10K type strain sequencing project: providing services to taxonomists for standard genome sequencing and annotation.</title>
        <authorList>
            <consortium name="The Broad Institute Genomics Platform"/>
            <consortium name="The Broad Institute Genome Sequencing Center for Infectious Disease"/>
            <person name="Wu L."/>
            <person name="Ma J."/>
        </authorList>
    </citation>
    <scope>NUCLEOTIDE SEQUENCE [LARGE SCALE GENOMIC DNA]</scope>
    <source>
        <strain evidence="2 3">JCM 15421</strain>
    </source>
</reference>
<keyword evidence="3" id="KW-1185">Reference proteome</keyword>
<accession>A0ABN1IZC6</accession>
<keyword evidence="1" id="KW-1133">Transmembrane helix</keyword>
<comment type="caution">
    <text evidence="2">The sequence shown here is derived from an EMBL/GenBank/DDBJ whole genome shotgun (WGS) entry which is preliminary data.</text>
</comment>
<keyword evidence="1" id="KW-0812">Transmembrane</keyword>
<evidence type="ECO:0008006" key="4">
    <source>
        <dbReference type="Google" id="ProtNLM"/>
    </source>
</evidence>
<feature type="transmembrane region" description="Helical" evidence="1">
    <location>
        <begin position="29"/>
        <end position="46"/>
    </location>
</feature>
<proteinExistence type="predicted"/>
<feature type="transmembrane region" description="Helical" evidence="1">
    <location>
        <begin position="52"/>
        <end position="72"/>
    </location>
</feature>
<keyword evidence="1" id="KW-0472">Membrane</keyword>
<evidence type="ECO:0000256" key="1">
    <source>
        <dbReference type="SAM" id="Phobius"/>
    </source>
</evidence>
<dbReference type="EMBL" id="BAAAEU010000030">
    <property type="protein sequence ID" value="GAA0724521.1"/>
    <property type="molecule type" value="Genomic_DNA"/>
</dbReference>
<name>A0ABN1IZC6_9GAMM</name>
<evidence type="ECO:0000313" key="2">
    <source>
        <dbReference type="EMBL" id="GAA0724521.1"/>
    </source>
</evidence>
<organism evidence="2 3">
    <name type="scientific">Dokdonella soli</name>
    <dbReference type="NCBI Taxonomy" id="529810"/>
    <lineage>
        <taxon>Bacteria</taxon>
        <taxon>Pseudomonadati</taxon>
        <taxon>Pseudomonadota</taxon>
        <taxon>Gammaproteobacteria</taxon>
        <taxon>Lysobacterales</taxon>
        <taxon>Rhodanobacteraceae</taxon>
        <taxon>Dokdonella</taxon>
    </lineage>
</organism>